<sequence>MNKTPVVLKPGAKNMKNHNRNQNKYRNNKTYSQNPQNQNKQQPPSWNNDSSQFSCYNCGKPGHLAQNCRNMRVARPAPQANLTIDQLVAMISEVNLVDGS</sequence>
<feature type="compositionally biased region" description="Low complexity" evidence="2">
    <location>
        <begin position="28"/>
        <end position="48"/>
    </location>
</feature>
<evidence type="ECO:0000256" key="2">
    <source>
        <dbReference type="SAM" id="MobiDB-lite"/>
    </source>
</evidence>
<dbReference type="InterPro" id="IPR036875">
    <property type="entry name" value="Znf_CCHC_sf"/>
</dbReference>
<proteinExistence type="predicted"/>
<dbReference type="SMART" id="SM00343">
    <property type="entry name" value="ZnF_C2HC"/>
    <property type="match status" value="1"/>
</dbReference>
<gene>
    <name evidence="4" type="ORF">LWI29_011236</name>
</gene>
<organism evidence="4 5">
    <name type="scientific">Acer saccharum</name>
    <name type="common">Sugar maple</name>
    <dbReference type="NCBI Taxonomy" id="4024"/>
    <lineage>
        <taxon>Eukaryota</taxon>
        <taxon>Viridiplantae</taxon>
        <taxon>Streptophyta</taxon>
        <taxon>Embryophyta</taxon>
        <taxon>Tracheophyta</taxon>
        <taxon>Spermatophyta</taxon>
        <taxon>Magnoliopsida</taxon>
        <taxon>eudicotyledons</taxon>
        <taxon>Gunneridae</taxon>
        <taxon>Pentapetalae</taxon>
        <taxon>rosids</taxon>
        <taxon>malvids</taxon>
        <taxon>Sapindales</taxon>
        <taxon>Sapindaceae</taxon>
        <taxon>Hippocastanoideae</taxon>
        <taxon>Acereae</taxon>
        <taxon>Acer</taxon>
    </lineage>
</organism>
<keyword evidence="1" id="KW-0863">Zinc-finger</keyword>
<reference evidence="4" key="1">
    <citation type="journal article" date="2022" name="Plant J.">
        <title>Strategies of tolerance reflected in two North American maple genomes.</title>
        <authorList>
            <person name="McEvoy S.L."/>
            <person name="Sezen U.U."/>
            <person name="Trouern-Trend A."/>
            <person name="McMahon S.M."/>
            <person name="Schaberg P.G."/>
            <person name="Yang J."/>
            <person name="Wegrzyn J.L."/>
            <person name="Swenson N.G."/>
        </authorList>
    </citation>
    <scope>NUCLEOTIDE SEQUENCE</scope>
    <source>
        <strain evidence="4">NS2018</strain>
    </source>
</reference>
<protein>
    <recommendedName>
        <fullName evidence="3">CCHC-type domain-containing protein</fullName>
    </recommendedName>
</protein>
<dbReference type="GO" id="GO:0008270">
    <property type="term" value="F:zinc ion binding"/>
    <property type="evidence" value="ECO:0007669"/>
    <property type="project" value="UniProtKB-KW"/>
</dbReference>
<evidence type="ECO:0000256" key="1">
    <source>
        <dbReference type="PROSITE-ProRule" id="PRU00047"/>
    </source>
</evidence>
<comment type="caution">
    <text evidence="4">The sequence shown here is derived from an EMBL/GenBank/DDBJ whole genome shotgun (WGS) entry which is preliminary data.</text>
</comment>
<keyword evidence="5" id="KW-1185">Reference proteome</keyword>
<name>A0AA39VQJ2_ACESA</name>
<feature type="compositionally biased region" description="Basic residues" evidence="2">
    <location>
        <begin position="15"/>
        <end position="27"/>
    </location>
</feature>
<evidence type="ECO:0000313" key="5">
    <source>
        <dbReference type="Proteomes" id="UP001168877"/>
    </source>
</evidence>
<dbReference type="InterPro" id="IPR001878">
    <property type="entry name" value="Znf_CCHC"/>
</dbReference>
<feature type="region of interest" description="Disordered" evidence="2">
    <location>
        <begin position="1"/>
        <end position="51"/>
    </location>
</feature>
<evidence type="ECO:0000259" key="3">
    <source>
        <dbReference type="PROSITE" id="PS50158"/>
    </source>
</evidence>
<dbReference type="Pfam" id="PF00098">
    <property type="entry name" value="zf-CCHC"/>
    <property type="match status" value="1"/>
</dbReference>
<keyword evidence="1" id="KW-0479">Metal-binding</keyword>
<reference evidence="4" key="2">
    <citation type="submission" date="2023-06" db="EMBL/GenBank/DDBJ databases">
        <authorList>
            <person name="Swenson N.G."/>
            <person name="Wegrzyn J.L."/>
            <person name="Mcevoy S.L."/>
        </authorList>
    </citation>
    <scope>NUCLEOTIDE SEQUENCE</scope>
    <source>
        <strain evidence="4">NS2018</strain>
        <tissue evidence="4">Leaf</tissue>
    </source>
</reference>
<keyword evidence="1" id="KW-0862">Zinc</keyword>
<feature type="domain" description="CCHC-type" evidence="3">
    <location>
        <begin position="55"/>
        <end position="70"/>
    </location>
</feature>
<dbReference type="EMBL" id="JAUESC010000381">
    <property type="protein sequence ID" value="KAK0589225.1"/>
    <property type="molecule type" value="Genomic_DNA"/>
</dbReference>
<dbReference type="GO" id="GO:0003676">
    <property type="term" value="F:nucleic acid binding"/>
    <property type="evidence" value="ECO:0007669"/>
    <property type="project" value="InterPro"/>
</dbReference>
<dbReference type="Gene3D" id="4.10.60.10">
    <property type="entry name" value="Zinc finger, CCHC-type"/>
    <property type="match status" value="1"/>
</dbReference>
<evidence type="ECO:0000313" key="4">
    <source>
        <dbReference type="EMBL" id="KAK0589225.1"/>
    </source>
</evidence>
<dbReference type="SUPFAM" id="SSF57756">
    <property type="entry name" value="Retrovirus zinc finger-like domains"/>
    <property type="match status" value="1"/>
</dbReference>
<dbReference type="AlphaFoldDB" id="A0AA39VQJ2"/>
<dbReference type="PROSITE" id="PS50158">
    <property type="entry name" value="ZF_CCHC"/>
    <property type="match status" value="1"/>
</dbReference>
<accession>A0AA39VQJ2</accession>
<dbReference type="Proteomes" id="UP001168877">
    <property type="component" value="Unassembled WGS sequence"/>
</dbReference>